<protein>
    <submittedName>
        <fullName evidence="1">Uncharacterized protein</fullName>
    </submittedName>
</protein>
<dbReference type="Proteomes" id="UP001386955">
    <property type="component" value="Unassembled WGS sequence"/>
</dbReference>
<sequence>MQSCVYVHETAFQLSLWKVDLCAWSLNVRDLEFGRGGEVEDFHLLDGFPLVFGLGDYDFGNRNEFGRFKFNDEAFGSIMVILGGLSSKVLMFEAKPILNEI</sequence>
<proteinExistence type="predicted"/>
<gene>
    <name evidence="1" type="ORF">VNO78_33186</name>
</gene>
<organism evidence="1 2">
    <name type="scientific">Psophocarpus tetragonolobus</name>
    <name type="common">Winged bean</name>
    <name type="synonym">Dolichos tetragonolobus</name>
    <dbReference type="NCBI Taxonomy" id="3891"/>
    <lineage>
        <taxon>Eukaryota</taxon>
        <taxon>Viridiplantae</taxon>
        <taxon>Streptophyta</taxon>
        <taxon>Embryophyta</taxon>
        <taxon>Tracheophyta</taxon>
        <taxon>Spermatophyta</taxon>
        <taxon>Magnoliopsida</taxon>
        <taxon>eudicotyledons</taxon>
        <taxon>Gunneridae</taxon>
        <taxon>Pentapetalae</taxon>
        <taxon>rosids</taxon>
        <taxon>fabids</taxon>
        <taxon>Fabales</taxon>
        <taxon>Fabaceae</taxon>
        <taxon>Papilionoideae</taxon>
        <taxon>50 kb inversion clade</taxon>
        <taxon>NPAAA clade</taxon>
        <taxon>indigoferoid/millettioid clade</taxon>
        <taxon>Phaseoleae</taxon>
        <taxon>Psophocarpus</taxon>
    </lineage>
</organism>
<dbReference type="EMBL" id="JAYMYS010000009">
    <property type="protein sequence ID" value="KAK7380671.1"/>
    <property type="molecule type" value="Genomic_DNA"/>
</dbReference>
<dbReference type="AlphaFoldDB" id="A0AAN9NWX1"/>
<evidence type="ECO:0000313" key="2">
    <source>
        <dbReference type="Proteomes" id="UP001386955"/>
    </source>
</evidence>
<evidence type="ECO:0000313" key="1">
    <source>
        <dbReference type="EMBL" id="KAK7380671.1"/>
    </source>
</evidence>
<keyword evidence="2" id="KW-1185">Reference proteome</keyword>
<accession>A0AAN9NWX1</accession>
<reference evidence="1 2" key="1">
    <citation type="submission" date="2024-01" db="EMBL/GenBank/DDBJ databases">
        <title>The genomes of 5 underutilized Papilionoideae crops provide insights into root nodulation and disease resistanc.</title>
        <authorList>
            <person name="Jiang F."/>
        </authorList>
    </citation>
    <scope>NUCLEOTIDE SEQUENCE [LARGE SCALE GENOMIC DNA]</scope>
    <source>
        <strain evidence="1">DUOXIRENSHENG_FW03</strain>
        <tissue evidence="1">Leaves</tissue>
    </source>
</reference>
<name>A0AAN9NWX1_PSOTE</name>
<comment type="caution">
    <text evidence="1">The sequence shown here is derived from an EMBL/GenBank/DDBJ whole genome shotgun (WGS) entry which is preliminary data.</text>
</comment>